<dbReference type="Proteomes" id="UP000304953">
    <property type="component" value="Unassembled WGS sequence"/>
</dbReference>
<organism evidence="1 2">
    <name type="scientific">Petralouisia muris</name>
    <dbReference type="NCBI Taxonomy" id="3032872"/>
    <lineage>
        <taxon>Bacteria</taxon>
        <taxon>Bacillati</taxon>
        <taxon>Bacillota</taxon>
        <taxon>Clostridia</taxon>
        <taxon>Lachnospirales</taxon>
        <taxon>Lachnospiraceae</taxon>
        <taxon>Petralouisia</taxon>
    </lineage>
</organism>
<proteinExistence type="predicted"/>
<evidence type="ECO:0000313" key="1">
    <source>
        <dbReference type="EMBL" id="TGY96995.1"/>
    </source>
</evidence>
<name>A0AC61RZ54_9FIRM</name>
<keyword evidence="2" id="KW-1185">Reference proteome</keyword>
<comment type="caution">
    <text evidence="1">The sequence shown here is derived from an EMBL/GenBank/DDBJ whole genome shotgun (WGS) entry which is preliminary data.</text>
</comment>
<sequence length="739" mass="79900">MKRNRILISVLCCFLFAVSLFTFNKGEVQAAGNYTLQVNKATNVVTVFRSDGTPERAFVCSVGSATPIGTFYTPNKYRWHELDGPSYGQYCTRIVAGYLFHSVWYYRNGDLASQSYVQYNKLGTTASHGCVRLTVADAKWIYDNCPLGTKVTIIYGSSANDPLGKPAAIKVPNVREGWDPTDPNPANPYSAAMPSIDVSGASQTVSYGSDFNPLNGITAKDSLGNDISGKLAYAGSVDTKKLGDYKITYRVTDALGRTAYADKVYTVADTEKAKITGVKKSLTKEYNTTLKLKKNVKAKTVTGKSLTKKITIKIISPGSKKEKTYKKSTLKLKKLGTYKINYYVTNPANGLVTKVTCKVKVRDTKKPKFSGVVSRKTVEYNSTLNLKSGVKAKLVSGKNMTSKITVKAQAPGETKLKKLSSSKIKSYKFTKIGTYKVEFSVANPNNKKAIATAVMNVTVKDTKAPVVKGAVDQTVAFGAKLNLRTGITAKLISGTDVTANIKVTVTTPSNVSSEFTGTDYTFTQAGVYTIGYSVANPANEQAVAQVSRKITVNPDTRKPVIAIDSKKAAAAVAGTPYDVYAGVTASLDQTNLTNAVTAKVTDANNQEIAQTNRMVTFTEAGVYTITYTVQNPNNPAVAETKTFTVTVTVQNATPDNAPSAQSAPEFMNPQTEASGEDEVQPKEPEADEVQPEEDEVLHEEPEADEVQSDESETDKVLPKEPEADAVHVQPETEEPEVQL</sequence>
<gene>
    <name evidence="1" type="ORF">E5329_07175</name>
</gene>
<accession>A0AC61RZ54</accession>
<dbReference type="EMBL" id="SRYA01000011">
    <property type="protein sequence ID" value="TGY96995.1"/>
    <property type="molecule type" value="Genomic_DNA"/>
</dbReference>
<evidence type="ECO:0000313" key="2">
    <source>
        <dbReference type="Proteomes" id="UP000304953"/>
    </source>
</evidence>
<reference evidence="1" key="1">
    <citation type="submission" date="2019-04" db="EMBL/GenBank/DDBJ databases">
        <title>Microbes associate with the intestines of laboratory mice.</title>
        <authorList>
            <person name="Navarre W."/>
            <person name="Wong E."/>
            <person name="Huang K."/>
            <person name="Tropini C."/>
            <person name="Ng K."/>
            <person name="Yu B."/>
        </authorList>
    </citation>
    <scope>NUCLEOTIDE SEQUENCE</scope>
    <source>
        <strain evidence="1">NM01_1-7b</strain>
    </source>
</reference>
<protein>
    <submittedName>
        <fullName evidence="1">DUF5011 domain-containing protein</fullName>
    </submittedName>
</protein>